<accession>A0A382GAK6</accession>
<sequence length="196" mass="21243">RNHVSQRCEDDDPLTNVLLFTDGEHTPMLDKSYPIAGAPGRESEWFRCSSSRFPFHPNGWIEPIAELENVLLGVIDYSGGLPQFPSPGTKMTPYKVTLASVLEKSLLEKAYARDLTVPPPPGQSLLEVFGPMEDLEGKLFIVSSQTIRQNPQVTSAFVRLGTATTFAGVGAGGGDGGPPVDDDTDFTATRFGDKEE</sequence>
<dbReference type="AlphaFoldDB" id="A0A382GAK6"/>
<proteinExistence type="predicted"/>
<feature type="non-terminal residue" evidence="2">
    <location>
        <position position="1"/>
    </location>
</feature>
<protein>
    <submittedName>
        <fullName evidence="2">Uncharacterized protein</fullName>
    </submittedName>
</protein>
<gene>
    <name evidence="2" type="ORF">METZ01_LOCUS224699</name>
</gene>
<organism evidence="2">
    <name type="scientific">marine metagenome</name>
    <dbReference type="NCBI Taxonomy" id="408172"/>
    <lineage>
        <taxon>unclassified sequences</taxon>
        <taxon>metagenomes</taxon>
        <taxon>ecological metagenomes</taxon>
    </lineage>
</organism>
<name>A0A382GAK6_9ZZZZ</name>
<dbReference type="EMBL" id="UINC01054304">
    <property type="protein sequence ID" value="SVB71845.1"/>
    <property type="molecule type" value="Genomic_DNA"/>
</dbReference>
<feature type="region of interest" description="Disordered" evidence="1">
    <location>
        <begin position="169"/>
        <end position="196"/>
    </location>
</feature>
<reference evidence="2" key="1">
    <citation type="submission" date="2018-05" db="EMBL/GenBank/DDBJ databases">
        <authorList>
            <person name="Lanie J.A."/>
            <person name="Ng W.-L."/>
            <person name="Kazmierczak K.M."/>
            <person name="Andrzejewski T.M."/>
            <person name="Davidsen T.M."/>
            <person name="Wayne K.J."/>
            <person name="Tettelin H."/>
            <person name="Glass J.I."/>
            <person name="Rusch D."/>
            <person name="Podicherti R."/>
            <person name="Tsui H.-C.T."/>
            <person name="Winkler M.E."/>
        </authorList>
    </citation>
    <scope>NUCLEOTIDE SEQUENCE</scope>
</reference>
<evidence type="ECO:0000256" key="1">
    <source>
        <dbReference type="SAM" id="MobiDB-lite"/>
    </source>
</evidence>
<evidence type="ECO:0000313" key="2">
    <source>
        <dbReference type="EMBL" id="SVB71845.1"/>
    </source>
</evidence>